<dbReference type="OrthoDB" id="341259at2759"/>
<protein>
    <submittedName>
        <fullName evidence="5">Ankyrin</fullName>
    </submittedName>
</protein>
<dbReference type="InterPro" id="IPR050745">
    <property type="entry name" value="Multifunctional_regulatory"/>
</dbReference>
<evidence type="ECO:0000256" key="1">
    <source>
        <dbReference type="ARBA" id="ARBA00022737"/>
    </source>
</evidence>
<dbReference type="STRING" id="1095630.A0A2J6TVF1"/>
<dbReference type="GO" id="GO:0006508">
    <property type="term" value="P:proteolysis"/>
    <property type="evidence" value="ECO:0007669"/>
    <property type="project" value="InterPro"/>
</dbReference>
<dbReference type="PROSITE" id="PS50175">
    <property type="entry name" value="ASP_PROT_RETROV"/>
    <property type="match status" value="1"/>
</dbReference>
<feature type="non-terminal residue" evidence="5">
    <location>
        <position position="153"/>
    </location>
</feature>
<dbReference type="SUPFAM" id="SSF48403">
    <property type="entry name" value="Ankyrin repeat"/>
    <property type="match status" value="1"/>
</dbReference>
<organism evidence="5 6">
    <name type="scientific">Hyaloscypha bicolor E</name>
    <dbReference type="NCBI Taxonomy" id="1095630"/>
    <lineage>
        <taxon>Eukaryota</taxon>
        <taxon>Fungi</taxon>
        <taxon>Dikarya</taxon>
        <taxon>Ascomycota</taxon>
        <taxon>Pezizomycotina</taxon>
        <taxon>Leotiomycetes</taxon>
        <taxon>Helotiales</taxon>
        <taxon>Hyaloscyphaceae</taxon>
        <taxon>Hyaloscypha</taxon>
        <taxon>Hyaloscypha bicolor</taxon>
    </lineage>
</organism>
<dbReference type="GO" id="GO:0004190">
    <property type="term" value="F:aspartic-type endopeptidase activity"/>
    <property type="evidence" value="ECO:0007669"/>
    <property type="project" value="InterPro"/>
</dbReference>
<dbReference type="InterPro" id="IPR001995">
    <property type="entry name" value="Peptidase_A2_cat"/>
</dbReference>
<proteinExistence type="predicted"/>
<evidence type="ECO:0000313" key="6">
    <source>
        <dbReference type="Proteomes" id="UP000235371"/>
    </source>
</evidence>
<dbReference type="PRINTS" id="PR01415">
    <property type="entry name" value="ANKYRIN"/>
</dbReference>
<dbReference type="RefSeq" id="XP_024743906.1">
    <property type="nucleotide sequence ID" value="XM_024877609.1"/>
</dbReference>
<dbReference type="Gene3D" id="1.25.40.20">
    <property type="entry name" value="Ankyrin repeat-containing domain"/>
    <property type="match status" value="2"/>
</dbReference>
<feature type="repeat" description="ANK" evidence="3">
    <location>
        <begin position="116"/>
        <end position="148"/>
    </location>
</feature>
<keyword evidence="6" id="KW-1185">Reference proteome</keyword>
<keyword evidence="1" id="KW-0677">Repeat</keyword>
<feature type="domain" description="Peptidase A2" evidence="4">
    <location>
        <begin position="66"/>
        <end position="78"/>
    </location>
</feature>
<dbReference type="Pfam" id="PF12796">
    <property type="entry name" value="Ank_2"/>
    <property type="match status" value="2"/>
</dbReference>
<dbReference type="AlphaFoldDB" id="A0A2J6TVF1"/>
<dbReference type="InterPro" id="IPR002110">
    <property type="entry name" value="Ankyrin_rpt"/>
</dbReference>
<dbReference type="PROSITE" id="PS50088">
    <property type="entry name" value="ANK_REPEAT"/>
    <property type="match status" value="3"/>
</dbReference>
<dbReference type="Proteomes" id="UP000235371">
    <property type="component" value="Unassembled WGS sequence"/>
</dbReference>
<evidence type="ECO:0000256" key="3">
    <source>
        <dbReference type="PROSITE-ProRule" id="PRU00023"/>
    </source>
</evidence>
<dbReference type="InParanoid" id="A0A2J6TVF1"/>
<evidence type="ECO:0000259" key="4">
    <source>
        <dbReference type="PROSITE" id="PS50175"/>
    </source>
</evidence>
<dbReference type="PANTHER" id="PTHR24189">
    <property type="entry name" value="MYOTROPHIN"/>
    <property type="match status" value="1"/>
</dbReference>
<accession>A0A2J6TVF1</accession>
<dbReference type="PROSITE" id="PS50297">
    <property type="entry name" value="ANK_REP_REGION"/>
    <property type="match status" value="3"/>
</dbReference>
<dbReference type="SMART" id="SM00248">
    <property type="entry name" value="ANK"/>
    <property type="match status" value="4"/>
</dbReference>
<reference evidence="5 6" key="1">
    <citation type="submission" date="2016-04" db="EMBL/GenBank/DDBJ databases">
        <title>A degradative enzymes factory behind the ericoid mycorrhizal symbiosis.</title>
        <authorList>
            <consortium name="DOE Joint Genome Institute"/>
            <person name="Martino E."/>
            <person name="Morin E."/>
            <person name="Grelet G."/>
            <person name="Kuo A."/>
            <person name="Kohler A."/>
            <person name="Daghino S."/>
            <person name="Barry K."/>
            <person name="Choi C."/>
            <person name="Cichocki N."/>
            <person name="Clum A."/>
            <person name="Copeland A."/>
            <person name="Hainaut M."/>
            <person name="Haridas S."/>
            <person name="Labutti K."/>
            <person name="Lindquist E."/>
            <person name="Lipzen A."/>
            <person name="Khouja H.-R."/>
            <person name="Murat C."/>
            <person name="Ohm R."/>
            <person name="Olson A."/>
            <person name="Spatafora J."/>
            <person name="Veneault-Fourrey C."/>
            <person name="Henrissat B."/>
            <person name="Grigoriev I."/>
            <person name="Martin F."/>
            <person name="Perotto S."/>
        </authorList>
    </citation>
    <scope>NUCLEOTIDE SEQUENCE [LARGE SCALE GENOMIC DNA]</scope>
    <source>
        <strain evidence="5 6">E</strain>
    </source>
</reference>
<dbReference type="PANTHER" id="PTHR24189:SF50">
    <property type="entry name" value="ANKYRIN REPEAT AND SOCS BOX PROTEIN 2"/>
    <property type="match status" value="1"/>
</dbReference>
<feature type="repeat" description="ANK" evidence="3">
    <location>
        <begin position="49"/>
        <end position="81"/>
    </location>
</feature>
<dbReference type="InterPro" id="IPR036770">
    <property type="entry name" value="Ankyrin_rpt-contain_sf"/>
</dbReference>
<gene>
    <name evidence="5" type="ORF">K444DRAFT_578341</name>
</gene>
<evidence type="ECO:0000256" key="2">
    <source>
        <dbReference type="ARBA" id="ARBA00023043"/>
    </source>
</evidence>
<keyword evidence="2 3" id="KW-0040">ANK repeat</keyword>
<name>A0A2J6TVF1_9HELO</name>
<dbReference type="EMBL" id="KZ613740">
    <property type="protein sequence ID" value="PMD67002.1"/>
    <property type="molecule type" value="Genomic_DNA"/>
</dbReference>
<feature type="repeat" description="ANK" evidence="3">
    <location>
        <begin position="16"/>
        <end position="48"/>
    </location>
</feature>
<sequence>MPLLSYGADPNIRNRWGDLPLHVAAKRGISLLIHPLVEAGNDLNDRNSFGSTALERASRYGHEQAVQALLDLGADTTICEDSYQWNPLHSASHNGSEAVVDMLLQEAPNLMAPDVDGDTALHLAALENRVGAAKLLLASGADATAKNKDRVTP</sequence>
<evidence type="ECO:0000313" key="5">
    <source>
        <dbReference type="EMBL" id="PMD67002.1"/>
    </source>
</evidence>
<dbReference type="GeneID" id="36585686"/>